<name>A0ABP5Z058_9ACTN</name>
<proteinExistence type="inferred from homology"/>
<protein>
    <recommendedName>
        <fullName evidence="6">Transport permease protein</fullName>
    </recommendedName>
</protein>
<dbReference type="PANTHER" id="PTHR43229">
    <property type="entry name" value="NODULATION PROTEIN J"/>
    <property type="match status" value="1"/>
</dbReference>
<feature type="transmembrane region" description="Helical" evidence="6">
    <location>
        <begin position="139"/>
        <end position="161"/>
    </location>
</feature>
<feature type="transmembrane region" description="Helical" evidence="6">
    <location>
        <begin position="26"/>
        <end position="50"/>
    </location>
</feature>
<dbReference type="RefSeq" id="WP_182313160.1">
    <property type="nucleotide sequence ID" value="NZ_BAAATA010000013.1"/>
</dbReference>
<organism evidence="8 9">
    <name type="scientific">Streptomyces thermolineatus</name>
    <dbReference type="NCBI Taxonomy" id="44033"/>
    <lineage>
        <taxon>Bacteria</taxon>
        <taxon>Bacillati</taxon>
        <taxon>Actinomycetota</taxon>
        <taxon>Actinomycetes</taxon>
        <taxon>Kitasatosporales</taxon>
        <taxon>Streptomycetaceae</taxon>
        <taxon>Streptomyces</taxon>
    </lineage>
</organism>
<evidence type="ECO:0000256" key="5">
    <source>
        <dbReference type="ARBA" id="ARBA00023251"/>
    </source>
</evidence>
<evidence type="ECO:0000259" key="7">
    <source>
        <dbReference type="PROSITE" id="PS51012"/>
    </source>
</evidence>
<reference evidence="9" key="1">
    <citation type="journal article" date="2019" name="Int. J. Syst. Evol. Microbiol.">
        <title>The Global Catalogue of Microorganisms (GCM) 10K type strain sequencing project: providing services to taxonomists for standard genome sequencing and annotation.</title>
        <authorList>
            <consortium name="The Broad Institute Genomics Platform"/>
            <consortium name="The Broad Institute Genome Sequencing Center for Infectious Disease"/>
            <person name="Wu L."/>
            <person name="Ma J."/>
        </authorList>
    </citation>
    <scope>NUCLEOTIDE SEQUENCE [LARGE SCALE GENOMIC DNA]</scope>
    <source>
        <strain evidence="9">JCM 6307</strain>
    </source>
</reference>
<dbReference type="Pfam" id="PF01061">
    <property type="entry name" value="ABC2_membrane"/>
    <property type="match status" value="1"/>
</dbReference>
<dbReference type="PRINTS" id="PR00164">
    <property type="entry name" value="ABC2TRNSPORT"/>
</dbReference>
<keyword evidence="3 6" id="KW-1133">Transmembrane helix</keyword>
<comment type="caution">
    <text evidence="6">Lacks conserved residue(s) required for the propagation of feature annotation.</text>
</comment>
<evidence type="ECO:0000256" key="6">
    <source>
        <dbReference type="RuleBase" id="RU361157"/>
    </source>
</evidence>
<evidence type="ECO:0000313" key="8">
    <source>
        <dbReference type="EMBL" id="GAA2489833.1"/>
    </source>
</evidence>
<evidence type="ECO:0000256" key="2">
    <source>
        <dbReference type="ARBA" id="ARBA00022692"/>
    </source>
</evidence>
<keyword evidence="6" id="KW-0813">Transport</keyword>
<feature type="domain" description="ABC transmembrane type-2" evidence="7">
    <location>
        <begin position="24"/>
        <end position="259"/>
    </location>
</feature>
<dbReference type="PROSITE" id="PS51012">
    <property type="entry name" value="ABC_TM2"/>
    <property type="match status" value="1"/>
</dbReference>
<keyword evidence="4 6" id="KW-0472">Membrane</keyword>
<comment type="subcellular location">
    <subcellularLocation>
        <location evidence="6">Cell membrane</location>
        <topology evidence="6">Multi-pass membrane protein</topology>
    </subcellularLocation>
    <subcellularLocation>
        <location evidence="1">Membrane</location>
        <topology evidence="1">Multi-pass membrane protein</topology>
    </subcellularLocation>
</comment>
<accession>A0ABP5Z058</accession>
<dbReference type="Proteomes" id="UP001501358">
    <property type="component" value="Unassembled WGS sequence"/>
</dbReference>
<keyword evidence="5" id="KW-0046">Antibiotic resistance</keyword>
<dbReference type="InterPro" id="IPR047817">
    <property type="entry name" value="ABC2_TM_bact-type"/>
</dbReference>
<feature type="transmembrane region" description="Helical" evidence="6">
    <location>
        <begin position="168"/>
        <end position="188"/>
    </location>
</feature>
<evidence type="ECO:0000256" key="3">
    <source>
        <dbReference type="ARBA" id="ARBA00022989"/>
    </source>
</evidence>
<comment type="similarity">
    <text evidence="6">Belongs to the ABC-2 integral membrane protein family.</text>
</comment>
<dbReference type="PIRSF" id="PIRSF006648">
    <property type="entry name" value="DrrB"/>
    <property type="match status" value="1"/>
</dbReference>
<feature type="transmembrane region" description="Helical" evidence="6">
    <location>
        <begin position="234"/>
        <end position="253"/>
    </location>
</feature>
<keyword evidence="9" id="KW-1185">Reference proteome</keyword>
<dbReference type="InterPro" id="IPR000412">
    <property type="entry name" value="ABC_2_transport"/>
</dbReference>
<keyword evidence="6" id="KW-1003">Cell membrane</keyword>
<dbReference type="EMBL" id="BAAATA010000013">
    <property type="protein sequence ID" value="GAA2489833.1"/>
    <property type="molecule type" value="Genomic_DNA"/>
</dbReference>
<dbReference type="InterPro" id="IPR013525">
    <property type="entry name" value="ABC2_TM"/>
</dbReference>
<sequence>MTEILKDVPVLFGRHMKHLVRIPEKLLGVTVMPVAYVVVFGILFGSAITVPGSDYREYLMAGIFTQMMLTNLGNTAQGVAGDLRNGAVDRFRSLPMSRSAVLLARTLSDLTLAVIACATMAVVGHLIGWRTHEGLLPALGAFGILLLLGWTMSWIGALVGLSVRSPEAVNSIAFIIVMPLTFLSNAFIPLDGLPGWLRAVCEWNPISAVVAACRELFGNTAAVGEGAFPVQHPVAVSLLLNLAILAVVVPLAVRAYRRATSR</sequence>
<evidence type="ECO:0000313" key="9">
    <source>
        <dbReference type="Proteomes" id="UP001501358"/>
    </source>
</evidence>
<feature type="transmembrane region" description="Helical" evidence="6">
    <location>
        <begin position="102"/>
        <end position="127"/>
    </location>
</feature>
<gene>
    <name evidence="8" type="ORF">GCM10010406_27490</name>
</gene>
<evidence type="ECO:0000256" key="1">
    <source>
        <dbReference type="ARBA" id="ARBA00004141"/>
    </source>
</evidence>
<dbReference type="InterPro" id="IPR051784">
    <property type="entry name" value="Nod_factor_ABC_transporter"/>
</dbReference>
<keyword evidence="2 6" id="KW-0812">Transmembrane</keyword>
<evidence type="ECO:0000256" key="4">
    <source>
        <dbReference type="ARBA" id="ARBA00023136"/>
    </source>
</evidence>
<comment type="caution">
    <text evidence="8">The sequence shown here is derived from an EMBL/GenBank/DDBJ whole genome shotgun (WGS) entry which is preliminary data.</text>
</comment>
<dbReference type="PANTHER" id="PTHR43229:SF2">
    <property type="entry name" value="NODULATION PROTEIN J"/>
    <property type="match status" value="1"/>
</dbReference>